<feature type="transmembrane region" description="Helical" evidence="1">
    <location>
        <begin position="381"/>
        <end position="398"/>
    </location>
</feature>
<accession>A0ABW9XVD7</accession>
<protein>
    <recommendedName>
        <fullName evidence="4">ABC transporter permease</fullName>
    </recommendedName>
</protein>
<evidence type="ECO:0000313" key="3">
    <source>
        <dbReference type="Proteomes" id="UP000665561"/>
    </source>
</evidence>
<feature type="transmembrane region" description="Helical" evidence="1">
    <location>
        <begin position="106"/>
        <end position="127"/>
    </location>
</feature>
<dbReference type="Proteomes" id="UP000665561">
    <property type="component" value="Unassembled WGS sequence"/>
</dbReference>
<dbReference type="EMBL" id="JAAAMV010000021">
    <property type="protein sequence ID" value="NBD26560.1"/>
    <property type="molecule type" value="Genomic_DNA"/>
</dbReference>
<organism evidence="2 3">
    <name type="scientific">Paenibacillus glycinis</name>
    <dbReference type="NCBI Taxonomy" id="2697035"/>
    <lineage>
        <taxon>Bacteria</taxon>
        <taxon>Bacillati</taxon>
        <taxon>Bacillota</taxon>
        <taxon>Bacilli</taxon>
        <taxon>Bacillales</taxon>
        <taxon>Paenibacillaceae</taxon>
        <taxon>Paenibacillus</taxon>
    </lineage>
</organism>
<feature type="transmembrane region" description="Helical" evidence="1">
    <location>
        <begin position="133"/>
        <end position="154"/>
    </location>
</feature>
<keyword evidence="1" id="KW-1133">Transmembrane helix</keyword>
<comment type="caution">
    <text evidence="2">The sequence shown here is derived from an EMBL/GenBank/DDBJ whole genome shotgun (WGS) entry which is preliminary data.</text>
</comment>
<keyword evidence="3" id="KW-1185">Reference proteome</keyword>
<dbReference type="Pfam" id="PF05975">
    <property type="entry name" value="EcsB"/>
    <property type="match status" value="1"/>
</dbReference>
<evidence type="ECO:0000313" key="2">
    <source>
        <dbReference type="EMBL" id="NBD26560.1"/>
    </source>
</evidence>
<proteinExistence type="predicted"/>
<name>A0ABW9XVD7_9BACL</name>
<dbReference type="PIRSF" id="PIRSF037259">
    <property type="entry name" value="EcsB_ABC"/>
    <property type="match status" value="1"/>
</dbReference>
<evidence type="ECO:0000256" key="1">
    <source>
        <dbReference type="SAM" id="Phobius"/>
    </source>
</evidence>
<dbReference type="RefSeq" id="WP_161745464.1">
    <property type="nucleotide sequence ID" value="NZ_JAAAMV010000021.1"/>
</dbReference>
<feature type="transmembrane region" description="Helical" evidence="1">
    <location>
        <begin position="308"/>
        <end position="329"/>
    </location>
</feature>
<feature type="transmembrane region" description="Helical" evidence="1">
    <location>
        <begin position="166"/>
        <end position="185"/>
    </location>
</feature>
<feature type="transmembrane region" description="Helical" evidence="1">
    <location>
        <begin position="358"/>
        <end position="375"/>
    </location>
</feature>
<sequence>MDRSIESLWRKRAGDFWRGSIPYFRDMTQSGLPGVVIMLLLAGLAGYAVLLRNMPASFPFTLVGVIALTPVLCWSPLRTWLREADIVFLVPREAEMPAYLRRSFRYNGLACAALVLLVCAVYMPLYLAGPATTPVLVIVIFALLLKLMNLFAAWRERQLVGRAGRRAIRLLRWASTAIAAGALLQTELWKTLLYLVVIGGLFWLLYSRQSRYPLPWLTLIAEEQVTRRRYMAFFSAFADVPTETAAVRSRRYLSWLARFVSYGKRSAFTYLYAHTLIRTELGGIVMRLTGLGMFSGMLSAYSGLLQGWGSAAVCLLFVWLSGIQLGSLAQSHKHSVWRLVYPLPEQTRHDAVLRVDRIAALICAVLIWLPHGILLPRKGDLVPALIALALSLLYVLVLRQARMKRLLKFDPEDD</sequence>
<feature type="transmembrane region" description="Helical" evidence="1">
    <location>
        <begin position="191"/>
        <end position="207"/>
    </location>
</feature>
<keyword evidence="1" id="KW-0472">Membrane</keyword>
<gene>
    <name evidence="2" type="ORF">GT019_22025</name>
</gene>
<feature type="transmembrane region" description="Helical" evidence="1">
    <location>
        <begin position="31"/>
        <end position="50"/>
    </location>
</feature>
<evidence type="ECO:0008006" key="4">
    <source>
        <dbReference type="Google" id="ProtNLM"/>
    </source>
</evidence>
<keyword evidence="1" id="KW-0812">Transmembrane</keyword>
<reference evidence="2 3" key="1">
    <citation type="submission" date="2020-01" db="EMBL/GenBank/DDBJ databases">
        <title>Paenibacillus soybeanensis sp. nov. isolated from the nodules of soybean (Glycine max(L.) Merr).</title>
        <authorList>
            <person name="Wang H."/>
        </authorList>
    </citation>
    <scope>NUCLEOTIDE SEQUENCE [LARGE SCALE GENOMIC DNA]</scope>
    <source>
        <strain evidence="2 3">T1</strain>
    </source>
</reference>
<feature type="transmembrane region" description="Helical" evidence="1">
    <location>
        <begin position="56"/>
        <end position="74"/>
    </location>
</feature>
<dbReference type="InterPro" id="IPR010288">
    <property type="entry name" value="EcsB_ABC"/>
</dbReference>